<sequence length="165" mass="17169">MAATASTYVVKVVSGGQTGADRAGLDAALQLGMPCGGWCPAGRKANDGPLDARYPLQETPSAGYAERNEWNVRDSDGTVLLVWEQLMPGGGTALTEKFAKQLGRPCLVLDVAVVEDRAQAAVTLAEWCKAQSVRVLNVAGPSEDPKSPVYAPSLQVLLAALSGTA</sequence>
<dbReference type="InterPro" id="IPR024755">
    <property type="entry name" value="cpYpsA"/>
</dbReference>
<organism evidence="1 2">
    <name type="scientific">Polarella glacialis</name>
    <name type="common">Dinoflagellate</name>
    <dbReference type="NCBI Taxonomy" id="89957"/>
    <lineage>
        <taxon>Eukaryota</taxon>
        <taxon>Sar</taxon>
        <taxon>Alveolata</taxon>
        <taxon>Dinophyceae</taxon>
        <taxon>Suessiales</taxon>
        <taxon>Suessiaceae</taxon>
        <taxon>Polarella</taxon>
    </lineage>
</organism>
<dbReference type="Proteomes" id="UP000626109">
    <property type="component" value="Unassembled WGS sequence"/>
</dbReference>
<dbReference type="Gene3D" id="3.40.50.450">
    <property type="match status" value="1"/>
</dbReference>
<dbReference type="SUPFAM" id="SSF102405">
    <property type="entry name" value="MCP/YpsA-like"/>
    <property type="match status" value="1"/>
</dbReference>
<proteinExistence type="predicted"/>
<accession>A0A813KYR0</accession>
<dbReference type="Pfam" id="PF12694">
    <property type="entry name" value="cpYpsA"/>
    <property type="match status" value="1"/>
</dbReference>
<evidence type="ECO:0008006" key="3">
    <source>
        <dbReference type="Google" id="ProtNLM"/>
    </source>
</evidence>
<name>A0A813KYR0_POLGL</name>
<gene>
    <name evidence="1" type="ORF">PGLA2088_LOCUS37039</name>
</gene>
<dbReference type="EMBL" id="CAJNNW010032328">
    <property type="protein sequence ID" value="CAE8712445.1"/>
    <property type="molecule type" value="Genomic_DNA"/>
</dbReference>
<protein>
    <recommendedName>
        <fullName evidence="3">Molybdenum cofactor carrier</fullName>
    </recommendedName>
</protein>
<dbReference type="AlphaFoldDB" id="A0A813KYR0"/>
<evidence type="ECO:0000313" key="2">
    <source>
        <dbReference type="Proteomes" id="UP000626109"/>
    </source>
</evidence>
<reference evidence="1" key="1">
    <citation type="submission" date="2021-02" db="EMBL/GenBank/DDBJ databases">
        <authorList>
            <person name="Dougan E. K."/>
            <person name="Rhodes N."/>
            <person name="Thang M."/>
            <person name="Chan C."/>
        </authorList>
    </citation>
    <scope>NUCLEOTIDE SEQUENCE</scope>
</reference>
<evidence type="ECO:0000313" key="1">
    <source>
        <dbReference type="EMBL" id="CAE8712445.1"/>
    </source>
</evidence>
<comment type="caution">
    <text evidence="1">The sequence shown here is derived from an EMBL/GenBank/DDBJ whole genome shotgun (WGS) entry which is preliminary data.</text>
</comment>